<evidence type="ECO:0000313" key="4">
    <source>
        <dbReference type="Proteomes" id="UP000271889"/>
    </source>
</evidence>
<dbReference type="PANTHER" id="PTHR12879:SF20">
    <property type="entry name" value="SPHINGOLIPID DELTA(4)-DESATURASE_C4-MONOOXYGENASE-RELATED"/>
    <property type="match status" value="1"/>
</dbReference>
<dbReference type="Pfam" id="PF08557">
    <property type="entry name" value="Lipid_DES"/>
    <property type="match status" value="1"/>
</dbReference>
<evidence type="ECO:0000256" key="1">
    <source>
        <dbReference type="SAM" id="Phobius"/>
    </source>
</evidence>
<dbReference type="GO" id="GO:0042284">
    <property type="term" value="F:sphingolipid delta-4 desaturase activity"/>
    <property type="evidence" value="ECO:0007669"/>
    <property type="project" value="TreeGrafter"/>
</dbReference>
<dbReference type="InterPro" id="IPR013866">
    <property type="entry name" value="Sphingolipid_d4-desaturase_N"/>
</dbReference>
<feature type="domain" description="Sphingolipid delta4-desaturase N-terminal" evidence="2">
    <location>
        <begin position="5"/>
        <end position="44"/>
    </location>
</feature>
<evidence type="ECO:0000259" key="2">
    <source>
        <dbReference type="SMART" id="SM01269"/>
    </source>
</evidence>
<protein>
    <recommendedName>
        <fullName evidence="2">Sphingolipid delta4-desaturase N-terminal domain-containing protein</fullName>
    </recommendedName>
</protein>
<keyword evidence="1" id="KW-1133">Transmembrane helix</keyword>
<dbReference type="SMART" id="SM01269">
    <property type="entry name" value="Lipid_DES"/>
    <property type="match status" value="1"/>
</dbReference>
<reference evidence="3 4" key="1">
    <citation type="submission" date="2018-11" db="EMBL/GenBank/DDBJ databases">
        <authorList>
            <consortium name="Pathogen Informatics"/>
        </authorList>
    </citation>
    <scope>NUCLEOTIDE SEQUENCE [LARGE SCALE GENOMIC DNA]</scope>
</reference>
<feature type="transmembrane region" description="Helical" evidence="1">
    <location>
        <begin position="81"/>
        <end position="100"/>
    </location>
</feature>
<keyword evidence="1" id="KW-0812">Transmembrane</keyword>
<dbReference type="InterPro" id="IPR005804">
    <property type="entry name" value="FA_desaturase_dom"/>
</dbReference>
<dbReference type="OrthoDB" id="200948at2759"/>
<keyword evidence="4" id="KW-1185">Reference proteome</keyword>
<proteinExistence type="predicted"/>
<dbReference type="PANTHER" id="PTHR12879">
    <property type="entry name" value="SPHINGOLIPID DELTA 4 DESATURASE/C-4 HYDROXYLASE PROTEIN DES2"/>
    <property type="match status" value="1"/>
</dbReference>
<dbReference type="Proteomes" id="UP000271889">
    <property type="component" value="Unassembled WGS sequence"/>
</dbReference>
<dbReference type="AlphaFoldDB" id="A0A3P7M5W2"/>
<dbReference type="EMBL" id="UYRV01108899">
    <property type="protein sequence ID" value="VDN24754.1"/>
    <property type="molecule type" value="Genomic_DNA"/>
</dbReference>
<dbReference type="GO" id="GO:0046513">
    <property type="term" value="P:ceramide biosynthetic process"/>
    <property type="evidence" value="ECO:0007669"/>
    <property type="project" value="TreeGrafter"/>
</dbReference>
<dbReference type="GO" id="GO:0016020">
    <property type="term" value="C:membrane"/>
    <property type="evidence" value="ECO:0007669"/>
    <property type="project" value="GOC"/>
</dbReference>
<accession>A0A3P7M5W2</accession>
<feature type="transmembrane region" description="Helical" evidence="1">
    <location>
        <begin position="56"/>
        <end position="74"/>
    </location>
</feature>
<feature type="transmembrane region" description="Helical" evidence="1">
    <location>
        <begin position="120"/>
        <end position="137"/>
    </location>
</feature>
<name>A0A3P7M5W2_CYLGO</name>
<evidence type="ECO:0000313" key="3">
    <source>
        <dbReference type="EMBL" id="VDN24754.1"/>
    </source>
</evidence>
<sequence>MGQSVSRNDFMWTYTEQPHLNRREAIIKAHPEIKEVELLSVVNTAYLQLFGIDESFKYVVTAMVFFQVFMCWLLQDSDWLLIFLEAYLCGGVINHAMTLAIHDISHNTVFGNSYPLSNRFFGMFANLPIGVPISVSFKKYHVEHHRYLGRLCFMGFECLCDDYHKG</sequence>
<keyword evidence="1" id="KW-0472">Membrane</keyword>
<dbReference type="Pfam" id="PF00487">
    <property type="entry name" value="FA_desaturase"/>
    <property type="match status" value="1"/>
</dbReference>
<gene>
    <name evidence="3" type="ORF">CGOC_LOCUS9907</name>
</gene>
<organism evidence="3 4">
    <name type="scientific">Cylicostephanus goldi</name>
    <name type="common">Nematode worm</name>
    <dbReference type="NCBI Taxonomy" id="71465"/>
    <lineage>
        <taxon>Eukaryota</taxon>
        <taxon>Metazoa</taxon>
        <taxon>Ecdysozoa</taxon>
        <taxon>Nematoda</taxon>
        <taxon>Chromadorea</taxon>
        <taxon>Rhabditida</taxon>
        <taxon>Rhabditina</taxon>
        <taxon>Rhabditomorpha</taxon>
        <taxon>Strongyloidea</taxon>
        <taxon>Strongylidae</taxon>
        <taxon>Cylicostephanus</taxon>
    </lineage>
</organism>